<organism evidence="1 2">
    <name type="scientific">Saccharomyces kudriavzevii (strain ATCC MYA-4449 / AS 2.2408 / CBS 8840 / NBRC 1802 / NCYC 2889)</name>
    <name type="common">Yeast</name>
    <dbReference type="NCBI Taxonomy" id="226230"/>
    <lineage>
        <taxon>Eukaryota</taxon>
        <taxon>Fungi</taxon>
        <taxon>Dikarya</taxon>
        <taxon>Ascomycota</taxon>
        <taxon>Saccharomycotina</taxon>
        <taxon>Saccharomycetes</taxon>
        <taxon>Saccharomycetales</taxon>
        <taxon>Saccharomycetaceae</taxon>
        <taxon>Saccharomyces</taxon>
    </lineage>
</organism>
<dbReference type="PANTHER" id="PTHR24322">
    <property type="entry name" value="PKSB"/>
    <property type="match status" value="1"/>
</dbReference>
<dbReference type="Proteomes" id="UP001162087">
    <property type="component" value="Chromosome 4"/>
</dbReference>
<dbReference type="PROSITE" id="PS00061">
    <property type="entry name" value="ADH_SHORT"/>
    <property type="match status" value="1"/>
</dbReference>
<dbReference type="InterPro" id="IPR002347">
    <property type="entry name" value="SDR_fam"/>
</dbReference>
<keyword evidence="2" id="KW-1185">Reference proteome</keyword>
<gene>
    <name evidence="1" type="primary">SKDI04G1320</name>
    <name evidence="1" type="ORF">SKDI_04G1320</name>
</gene>
<dbReference type="PANTHER" id="PTHR24322:SF736">
    <property type="entry name" value="RETINOL DEHYDROGENASE 10"/>
    <property type="match status" value="1"/>
</dbReference>
<dbReference type="Gene3D" id="3.40.50.720">
    <property type="entry name" value="NAD(P)-binding Rossmann-like Domain"/>
    <property type="match status" value="1"/>
</dbReference>
<dbReference type="GO" id="GO:0016616">
    <property type="term" value="F:oxidoreductase activity, acting on the CH-OH group of donors, NAD or NADP as acceptor"/>
    <property type="evidence" value="ECO:0007669"/>
    <property type="project" value="TreeGrafter"/>
</dbReference>
<accession>A0AA35NQJ6</accession>
<dbReference type="OrthoDB" id="10253736at2759"/>
<dbReference type="SUPFAM" id="SSF51735">
    <property type="entry name" value="NAD(P)-binding Rossmann-fold domains"/>
    <property type="match status" value="1"/>
</dbReference>
<dbReference type="CDD" id="cd05339">
    <property type="entry name" value="17beta-HSDXI-like_SDR_c"/>
    <property type="match status" value="1"/>
</dbReference>
<dbReference type="InterPro" id="IPR020904">
    <property type="entry name" value="Sc_DH/Rdtase_CS"/>
</dbReference>
<dbReference type="Pfam" id="PF00106">
    <property type="entry name" value="adh_short"/>
    <property type="match status" value="1"/>
</dbReference>
<evidence type="ECO:0000313" key="2">
    <source>
        <dbReference type="Proteomes" id="UP001162087"/>
    </source>
</evidence>
<dbReference type="PRINTS" id="PR00080">
    <property type="entry name" value="SDRFAMILY"/>
</dbReference>
<reference evidence="1" key="1">
    <citation type="submission" date="2022-10" db="EMBL/GenBank/DDBJ databases">
        <authorList>
            <person name="Byrne P K."/>
        </authorList>
    </citation>
    <scope>NUCLEOTIDE SEQUENCE</scope>
    <source>
        <strain evidence="1">IFO1802</strain>
    </source>
</reference>
<dbReference type="InterPro" id="IPR036291">
    <property type="entry name" value="NAD(P)-bd_dom_sf"/>
</dbReference>
<sequence>MICKNEIHKPSGTTKCFKDFPTVILSLPSYNHSILSIRATVLVTGGSSGLGLELAKELAKKAGKVIVADIQPLPASIAKEFENIFYYQCDVSSLDDIKGLKRAIKKDHGNVNILINNAGVAHIKKLENMTNSEVKELIDINLIGAYRIINTFAADMIVNGEGFIIDIASVLGELTPARLTSYGASKGAMIGLHKSMCKHFKNLRTGYNKPGIKTLLVCPGKIRTTMFVDVPTPSKFLAPDIVPSQLALAIISAMEHNHLETLNSPYYVNMVPFFKSLSWPYRHLLKHFSGMNHVTSIQPTTSA</sequence>
<evidence type="ECO:0000313" key="1">
    <source>
        <dbReference type="EMBL" id="CAI4057457.1"/>
    </source>
</evidence>
<proteinExistence type="predicted"/>
<protein>
    <submittedName>
        <fullName evidence="1">Uncharacterized protein</fullName>
    </submittedName>
</protein>
<dbReference type="PRINTS" id="PR00081">
    <property type="entry name" value="GDHRDH"/>
</dbReference>
<name>A0AA35NQJ6_SACK1</name>
<dbReference type="EMBL" id="OX365899">
    <property type="protein sequence ID" value="CAI4057457.1"/>
    <property type="molecule type" value="Genomic_DNA"/>
</dbReference>